<dbReference type="EMBL" id="CP036287">
    <property type="protein sequence ID" value="QDU66953.1"/>
    <property type="molecule type" value="Genomic_DNA"/>
</dbReference>
<proteinExistence type="predicted"/>
<name>A0A518BJ29_9BACT</name>
<dbReference type="AlphaFoldDB" id="A0A518BJ29"/>
<evidence type="ECO:0000256" key="1">
    <source>
        <dbReference type="SAM" id="SignalP"/>
    </source>
</evidence>
<reference evidence="2 3" key="1">
    <citation type="submission" date="2019-02" db="EMBL/GenBank/DDBJ databases">
        <title>Deep-cultivation of Planctomycetes and their phenomic and genomic characterization uncovers novel biology.</title>
        <authorList>
            <person name="Wiegand S."/>
            <person name="Jogler M."/>
            <person name="Boedeker C."/>
            <person name="Pinto D."/>
            <person name="Vollmers J."/>
            <person name="Rivas-Marin E."/>
            <person name="Kohn T."/>
            <person name="Peeters S.H."/>
            <person name="Heuer A."/>
            <person name="Rast P."/>
            <person name="Oberbeckmann S."/>
            <person name="Bunk B."/>
            <person name="Jeske O."/>
            <person name="Meyerdierks A."/>
            <person name="Storesund J.E."/>
            <person name="Kallscheuer N."/>
            <person name="Luecker S."/>
            <person name="Lage O.M."/>
            <person name="Pohl T."/>
            <person name="Merkel B.J."/>
            <person name="Hornburger P."/>
            <person name="Mueller R.-W."/>
            <person name="Bruemmer F."/>
            <person name="Labrenz M."/>
            <person name="Spormann A.M."/>
            <person name="Op den Camp H."/>
            <person name="Overmann J."/>
            <person name="Amann R."/>
            <person name="Jetten M.S.M."/>
            <person name="Mascher T."/>
            <person name="Medema M.H."/>
            <person name="Devos D.P."/>
            <person name="Kaster A.-K."/>
            <person name="Ovreas L."/>
            <person name="Rohde M."/>
            <person name="Galperin M.Y."/>
            <person name="Jogler C."/>
        </authorList>
    </citation>
    <scope>NUCLEOTIDE SEQUENCE [LARGE SCALE GENOMIC DNA]</scope>
    <source>
        <strain evidence="2 3">Pla133</strain>
    </source>
</reference>
<protein>
    <recommendedName>
        <fullName evidence="4">SLA1 homology domain-containing protein</fullName>
    </recommendedName>
</protein>
<dbReference type="KEGG" id="pbap:Pla133_20290"/>
<feature type="signal peptide" evidence="1">
    <location>
        <begin position="1"/>
        <end position="23"/>
    </location>
</feature>
<dbReference type="Proteomes" id="UP000316921">
    <property type="component" value="Chromosome"/>
</dbReference>
<gene>
    <name evidence="2" type="ORF">Pla133_20290</name>
</gene>
<dbReference type="RefSeq" id="WP_145064750.1">
    <property type="nucleotide sequence ID" value="NZ_CP036287.1"/>
</dbReference>
<keyword evidence="3" id="KW-1185">Reference proteome</keyword>
<feature type="chain" id="PRO_5021911088" description="SLA1 homology domain-containing protein" evidence="1">
    <location>
        <begin position="24"/>
        <end position="86"/>
    </location>
</feature>
<evidence type="ECO:0008006" key="4">
    <source>
        <dbReference type="Google" id="ProtNLM"/>
    </source>
</evidence>
<keyword evidence="1" id="KW-0732">Signal</keyword>
<organism evidence="2 3">
    <name type="scientific">Engelhardtia mirabilis</name>
    <dbReference type="NCBI Taxonomy" id="2528011"/>
    <lineage>
        <taxon>Bacteria</taxon>
        <taxon>Pseudomonadati</taxon>
        <taxon>Planctomycetota</taxon>
        <taxon>Planctomycetia</taxon>
        <taxon>Planctomycetia incertae sedis</taxon>
        <taxon>Engelhardtia</taxon>
    </lineage>
</organism>
<accession>A0A518BJ29</accession>
<evidence type="ECO:0000313" key="3">
    <source>
        <dbReference type="Proteomes" id="UP000316921"/>
    </source>
</evidence>
<evidence type="ECO:0000313" key="2">
    <source>
        <dbReference type="EMBL" id="QDU66953.1"/>
    </source>
</evidence>
<sequence precursor="true">MNALKNSMKVAALTCLFSGAGMAALVSAQDDTPPVPPGYEHTGVKWHTGQVGYLEKQNDDGTWVHTGIKVYKVAYKLKKIEVDPTK</sequence>